<dbReference type="PANTHER" id="PTHR22642:SF2">
    <property type="entry name" value="PROTEIN LONG AFTER FAR-RED 3"/>
    <property type="match status" value="1"/>
</dbReference>
<proteinExistence type="predicted"/>
<name>A0A543NH83_9ACTN</name>
<feature type="domain" description="Amidohydrolase 3" evidence="1">
    <location>
        <begin position="55"/>
        <end position="539"/>
    </location>
</feature>
<sequence>MRSPNEPALLIHNAKVLTMDDTTPRASALAAVHGRIRAVGDETLARAAAGPGATEIDAGGRTALPGFIDVHNHLLSTAESLAAVDASYPAVTSVAGLVAALAREAERTPAGQWIRAFGMDDAKYPEGRPSRQLLDEATTQHPVIVYHVSGHQAAANSAALRWRGITEDVTDPAGGAFLRDAGGRLTGMVVDSAMELLLPLAVDVGCHGPNFHTDLPAEHLLGWLADARQPYLSSGLTTVCDPQVSKRELRTYQAAYRSGTLPLRTVGMPLSHQLDELTALGLSGPFGDEWLRLGAMKFYCDGSLLGGTARFSEPYGENGEFPGSLYWPPEKLRELVERAAAEGWQVGIHTQGDAAMEHSLEAIAAAVAAGDSDARPRIEHCGYPTPEQTKRFGDLGVIPVNQPNFLHDSGGDFLRRLGNRAHRLQPMREELDLGLRPVLSSDSFVSSLRPMETVRNAVCRRTREGEDIGAEQAVTLHEALRAHTRDAAHTLGLEDRLGSLTPGKLADVVVLDHDIETLPPKGLNRAGALFTVLDGQVAYS</sequence>
<accession>A0A543NH83</accession>
<dbReference type="EMBL" id="VFQC01000001">
    <property type="protein sequence ID" value="TQN31183.1"/>
    <property type="molecule type" value="Genomic_DNA"/>
</dbReference>
<dbReference type="RefSeq" id="WP_394344474.1">
    <property type="nucleotide sequence ID" value="NZ_VFQC01000001.1"/>
</dbReference>
<dbReference type="GO" id="GO:0016810">
    <property type="term" value="F:hydrolase activity, acting on carbon-nitrogen (but not peptide) bonds"/>
    <property type="evidence" value="ECO:0007669"/>
    <property type="project" value="InterPro"/>
</dbReference>
<dbReference type="InterPro" id="IPR032466">
    <property type="entry name" value="Metal_Hydrolase"/>
</dbReference>
<dbReference type="Gene3D" id="2.30.40.10">
    <property type="entry name" value="Urease, subunit C, domain 1"/>
    <property type="match status" value="1"/>
</dbReference>
<dbReference type="AlphaFoldDB" id="A0A543NH83"/>
<dbReference type="Proteomes" id="UP000317422">
    <property type="component" value="Unassembled WGS sequence"/>
</dbReference>
<dbReference type="InterPro" id="IPR013108">
    <property type="entry name" value="Amidohydro_3"/>
</dbReference>
<dbReference type="InterPro" id="IPR033932">
    <property type="entry name" value="YtcJ-like"/>
</dbReference>
<dbReference type="SUPFAM" id="SSF51556">
    <property type="entry name" value="Metallo-dependent hydrolases"/>
    <property type="match status" value="1"/>
</dbReference>
<dbReference type="Pfam" id="PF07969">
    <property type="entry name" value="Amidohydro_3"/>
    <property type="match status" value="1"/>
</dbReference>
<evidence type="ECO:0000313" key="2">
    <source>
        <dbReference type="EMBL" id="TQN31183.1"/>
    </source>
</evidence>
<reference evidence="2 3" key="1">
    <citation type="submission" date="2019-06" db="EMBL/GenBank/DDBJ databases">
        <title>Sequencing the genomes of 1000 actinobacteria strains.</title>
        <authorList>
            <person name="Klenk H.-P."/>
        </authorList>
    </citation>
    <scope>NUCLEOTIDE SEQUENCE [LARGE SCALE GENOMIC DNA]</scope>
    <source>
        <strain evidence="2 3">DSM 45015</strain>
    </source>
</reference>
<dbReference type="Gene3D" id="3.10.310.70">
    <property type="match status" value="1"/>
</dbReference>
<organism evidence="2 3">
    <name type="scientific">Haloactinospora alba</name>
    <dbReference type="NCBI Taxonomy" id="405555"/>
    <lineage>
        <taxon>Bacteria</taxon>
        <taxon>Bacillati</taxon>
        <taxon>Actinomycetota</taxon>
        <taxon>Actinomycetes</taxon>
        <taxon>Streptosporangiales</taxon>
        <taxon>Nocardiopsidaceae</taxon>
        <taxon>Haloactinospora</taxon>
    </lineage>
</organism>
<dbReference type="PANTHER" id="PTHR22642">
    <property type="entry name" value="IMIDAZOLONEPROPIONASE"/>
    <property type="match status" value="1"/>
</dbReference>
<dbReference type="SUPFAM" id="SSF51338">
    <property type="entry name" value="Composite domain of metallo-dependent hydrolases"/>
    <property type="match status" value="1"/>
</dbReference>
<dbReference type="Gene3D" id="3.20.20.140">
    <property type="entry name" value="Metal-dependent hydrolases"/>
    <property type="match status" value="1"/>
</dbReference>
<dbReference type="InterPro" id="IPR011059">
    <property type="entry name" value="Metal-dep_hydrolase_composite"/>
</dbReference>
<keyword evidence="3" id="KW-1185">Reference proteome</keyword>
<evidence type="ECO:0000313" key="3">
    <source>
        <dbReference type="Proteomes" id="UP000317422"/>
    </source>
</evidence>
<evidence type="ECO:0000259" key="1">
    <source>
        <dbReference type="Pfam" id="PF07969"/>
    </source>
</evidence>
<protein>
    <recommendedName>
        <fullName evidence="1">Amidohydrolase 3 domain-containing protein</fullName>
    </recommendedName>
</protein>
<comment type="caution">
    <text evidence="2">The sequence shown here is derived from an EMBL/GenBank/DDBJ whole genome shotgun (WGS) entry which is preliminary data.</text>
</comment>
<gene>
    <name evidence="2" type="ORF">FHX37_1077</name>
</gene>
<dbReference type="CDD" id="cd01300">
    <property type="entry name" value="YtcJ_like"/>
    <property type="match status" value="1"/>
</dbReference>